<accession>A0ABX1D4B8</accession>
<evidence type="ECO:0000313" key="1">
    <source>
        <dbReference type="EMBL" id="NJW55279.1"/>
    </source>
</evidence>
<dbReference type="Proteomes" id="UP000703674">
    <property type="component" value="Unassembled WGS sequence"/>
</dbReference>
<keyword evidence="2" id="KW-1185">Reference proteome</keyword>
<protein>
    <submittedName>
        <fullName evidence="1">6-carboxytetrahydropterin synthase QueD</fullName>
    </submittedName>
</protein>
<dbReference type="EMBL" id="JAAVJR010000988">
    <property type="protein sequence ID" value="NJW55279.1"/>
    <property type="molecule type" value="Genomic_DNA"/>
</dbReference>
<organism evidence="1 2">
    <name type="scientific">Salinimicrobium oceani</name>
    <dbReference type="NCBI Taxonomy" id="2722702"/>
    <lineage>
        <taxon>Bacteria</taxon>
        <taxon>Pseudomonadati</taxon>
        <taxon>Bacteroidota</taxon>
        <taxon>Flavobacteriia</taxon>
        <taxon>Flavobacteriales</taxon>
        <taxon>Flavobacteriaceae</taxon>
        <taxon>Salinimicrobium</taxon>
    </lineage>
</organism>
<evidence type="ECO:0000313" key="2">
    <source>
        <dbReference type="Proteomes" id="UP000703674"/>
    </source>
</evidence>
<name>A0ABX1D4B8_9FLAO</name>
<feature type="non-terminal residue" evidence="1">
    <location>
        <position position="1"/>
    </location>
</feature>
<gene>
    <name evidence="1" type="ORF">HC175_20395</name>
</gene>
<proteinExistence type="predicted"/>
<comment type="caution">
    <text evidence="1">The sequence shown here is derived from an EMBL/GenBank/DDBJ whole genome shotgun (WGS) entry which is preliminary data.</text>
</comment>
<reference evidence="1 2" key="1">
    <citation type="submission" date="2020-03" db="EMBL/GenBank/DDBJ databases">
        <title>Salinimicrobium sp. nov, isolated from SCS.</title>
        <authorList>
            <person name="Cao W.R."/>
        </authorList>
    </citation>
    <scope>NUCLEOTIDE SEQUENCE [LARGE SCALE GENOMIC DNA]</scope>
    <source>
        <strain evidence="2">J15B91</strain>
    </source>
</reference>
<sequence length="22" mass="2627">LYSLRLQETETSYAEWYASDNS</sequence>